<dbReference type="Gene3D" id="3.30.565.10">
    <property type="entry name" value="Histidine kinase-like ATPase, C-terminal domain"/>
    <property type="match status" value="1"/>
</dbReference>
<keyword evidence="3" id="KW-0418">Kinase</keyword>
<dbReference type="RefSeq" id="WP_111632883.1">
    <property type="nucleotide sequence ID" value="NZ_QLLR01000003.1"/>
</dbReference>
<comment type="caution">
    <text evidence="3">The sequence shown here is derived from an EMBL/GenBank/DDBJ whole genome shotgun (WGS) entry which is preliminary data.</text>
</comment>
<gene>
    <name evidence="3" type="ORF">LY11_01304</name>
</gene>
<name>A0A327SZJ1_9SPHI</name>
<evidence type="ECO:0000259" key="2">
    <source>
        <dbReference type="Pfam" id="PF06580"/>
    </source>
</evidence>
<feature type="transmembrane region" description="Helical" evidence="1">
    <location>
        <begin position="44"/>
        <end position="64"/>
    </location>
</feature>
<dbReference type="InterPro" id="IPR050640">
    <property type="entry name" value="Bact_2-comp_sensor_kinase"/>
</dbReference>
<dbReference type="EMBL" id="QLLR01000003">
    <property type="protein sequence ID" value="RAJ34411.1"/>
    <property type="molecule type" value="Genomic_DNA"/>
</dbReference>
<dbReference type="OrthoDB" id="9792992at2"/>
<feature type="transmembrane region" description="Helical" evidence="1">
    <location>
        <begin position="76"/>
        <end position="99"/>
    </location>
</feature>
<feature type="transmembrane region" description="Helical" evidence="1">
    <location>
        <begin position="12"/>
        <end position="32"/>
    </location>
</feature>
<accession>A0A327SZJ1</accession>
<dbReference type="InterPro" id="IPR010559">
    <property type="entry name" value="Sig_transdc_His_kin_internal"/>
</dbReference>
<feature type="transmembrane region" description="Helical" evidence="1">
    <location>
        <begin position="119"/>
        <end position="135"/>
    </location>
</feature>
<dbReference type="PANTHER" id="PTHR34220:SF7">
    <property type="entry name" value="SENSOR HISTIDINE KINASE YPDA"/>
    <property type="match status" value="1"/>
</dbReference>
<dbReference type="Proteomes" id="UP000249754">
    <property type="component" value="Unassembled WGS sequence"/>
</dbReference>
<evidence type="ECO:0000313" key="3">
    <source>
        <dbReference type="EMBL" id="RAJ34411.1"/>
    </source>
</evidence>
<dbReference type="GO" id="GO:0000155">
    <property type="term" value="F:phosphorelay sensor kinase activity"/>
    <property type="evidence" value="ECO:0007669"/>
    <property type="project" value="InterPro"/>
</dbReference>
<dbReference type="InterPro" id="IPR036890">
    <property type="entry name" value="HATPase_C_sf"/>
</dbReference>
<proteinExistence type="predicted"/>
<evidence type="ECO:0000313" key="4">
    <source>
        <dbReference type="Proteomes" id="UP000249754"/>
    </source>
</evidence>
<dbReference type="AlphaFoldDB" id="A0A327SZJ1"/>
<feature type="domain" description="Signal transduction histidine kinase internal region" evidence="2">
    <location>
        <begin position="171"/>
        <end position="245"/>
    </location>
</feature>
<keyword evidence="1" id="KW-1133">Transmembrane helix</keyword>
<keyword evidence="1" id="KW-0472">Membrane</keyword>
<dbReference type="GO" id="GO:0016020">
    <property type="term" value="C:membrane"/>
    <property type="evidence" value="ECO:0007669"/>
    <property type="project" value="InterPro"/>
</dbReference>
<keyword evidence="1" id="KW-0812">Transmembrane</keyword>
<dbReference type="Pfam" id="PF06580">
    <property type="entry name" value="His_kinase"/>
    <property type="match status" value="1"/>
</dbReference>
<sequence>MNDRLLSFLNKYKYHFLVWSIYTVYELAVVMMLTGKGTTLDIFIFYNTLNISLFYAHLSILKYTLDDRDNIYKLRLLFLILLELALYIGIKIGCELLFYNDFQDYASWLKLSDKLIKSLYRSIYFIGYGTGYYFLTRSWRQTQLLEEMEQQHFKNLIQQKEIKNELVLTQNAFLKSQISPEFLIDTLAYLHEETQETAPKAAENIVSLSAIMQYALSEEALAGFVKLEKEIELIENYLFLHQARQVNQAQLKLSYSPEALSTPFIPLVLMTLTENILKHGLLNDPDNPAEIKITCSNSILRIETANQKSNNNSSPSHGIGLKNIKDRLSMTYGGTASFAYYLDAKRYFHTAIEVRL</sequence>
<protein>
    <submittedName>
        <fullName evidence="3">Histidine kinase</fullName>
    </submittedName>
</protein>
<keyword evidence="3" id="KW-0808">Transferase</keyword>
<reference evidence="3 4" key="1">
    <citation type="submission" date="2018-06" db="EMBL/GenBank/DDBJ databases">
        <title>Genomic Encyclopedia of Archaeal and Bacterial Type Strains, Phase II (KMG-II): from individual species to whole genera.</title>
        <authorList>
            <person name="Goeker M."/>
        </authorList>
    </citation>
    <scope>NUCLEOTIDE SEQUENCE [LARGE SCALE GENOMIC DNA]</scope>
    <source>
        <strain evidence="3 4">DSM 14825</strain>
    </source>
</reference>
<evidence type="ECO:0000256" key="1">
    <source>
        <dbReference type="SAM" id="Phobius"/>
    </source>
</evidence>
<organism evidence="3 4">
    <name type="scientific">Pedobacter cryoconitis</name>
    <dbReference type="NCBI Taxonomy" id="188932"/>
    <lineage>
        <taxon>Bacteria</taxon>
        <taxon>Pseudomonadati</taxon>
        <taxon>Bacteroidota</taxon>
        <taxon>Sphingobacteriia</taxon>
        <taxon>Sphingobacteriales</taxon>
        <taxon>Sphingobacteriaceae</taxon>
        <taxon>Pedobacter</taxon>
    </lineage>
</organism>
<dbReference type="PANTHER" id="PTHR34220">
    <property type="entry name" value="SENSOR HISTIDINE KINASE YPDA"/>
    <property type="match status" value="1"/>
</dbReference>